<reference evidence="1 2" key="1">
    <citation type="submission" date="2015-01" db="EMBL/GenBank/DDBJ databases">
        <title>The Genome Sequence of Exophiala spinifera CBS89968.</title>
        <authorList>
            <consortium name="The Broad Institute Genomics Platform"/>
            <person name="Cuomo C."/>
            <person name="de Hoog S."/>
            <person name="Gorbushina A."/>
            <person name="Stielow B."/>
            <person name="Teixiera M."/>
            <person name="Abouelleil A."/>
            <person name="Chapman S.B."/>
            <person name="Priest M."/>
            <person name="Young S.K."/>
            <person name="Wortman J."/>
            <person name="Nusbaum C."/>
            <person name="Birren B."/>
        </authorList>
    </citation>
    <scope>NUCLEOTIDE SEQUENCE [LARGE SCALE GENOMIC DNA]</scope>
    <source>
        <strain evidence="1 2">CBS 89968</strain>
    </source>
</reference>
<dbReference type="VEuPathDB" id="FungiDB:PV08_10427"/>
<gene>
    <name evidence="1" type="ORF">PV08_10427</name>
</gene>
<dbReference type="AlphaFoldDB" id="A0A0D1ZDQ7"/>
<sequence>MATHKATALAIDDYEFPKGHNAVGGLIMTALMVLSSRRKFIEPGSVLHDHIIARSTKAAKHSKFVQEVIFYTLFGAHGIETIWFAMTKLNKHSVKITRPAWIEWVLTVFAGGVFARKHFDEFIEQREIKAIQEI</sequence>
<proteinExistence type="predicted"/>
<dbReference type="EMBL" id="KN847499">
    <property type="protein sequence ID" value="KIW11127.1"/>
    <property type="molecule type" value="Genomic_DNA"/>
</dbReference>
<dbReference type="HOGENOM" id="CLU_156739_0_0_1"/>
<dbReference type="RefSeq" id="XP_016231343.1">
    <property type="nucleotide sequence ID" value="XM_016384741.1"/>
</dbReference>
<accession>A0A0D1ZDQ7</accession>
<dbReference type="GeneID" id="27337510"/>
<keyword evidence="2" id="KW-1185">Reference proteome</keyword>
<dbReference type="PANTHER" id="PTHR37783">
    <property type="entry name" value="MEMBRANE PROTEIN, PUTATIVE (AFU_ORTHOLOGUE AFUA_1G04315)-RELATED"/>
    <property type="match status" value="1"/>
</dbReference>
<protein>
    <submittedName>
        <fullName evidence="1">Uncharacterized protein</fullName>
    </submittedName>
</protein>
<dbReference type="PANTHER" id="PTHR37783:SF1">
    <property type="entry name" value="MEMBRANE PROTEIN, PUTATIVE (AFU_ORTHOLOGUE AFUA_1G04315)-RELATED"/>
    <property type="match status" value="1"/>
</dbReference>
<name>A0A0D1ZDQ7_9EURO</name>
<evidence type="ECO:0000313" key="1">
    <source>
        <dbReference type="EMBL" id="KIW11127.1"/>
    </source>
</evidence>
<dbReference type="OrthoDB" id="5553410at2759"/>
<evidence type="ECO:0000313" key="2">
    <source>
        <dbReference type="Proteomes" id="UP000053328"/>
    </source>
</evidence>
<organism evidence="1 2">
    <name type="scientific">Exophiala spinifera</name>
    <dbReference type="NCBI Taxonomy" id="91928"/>
    <lineage>
        <taxon>Eukaryota</taxon>
        <taxon>Fungi</taxon>
        <taxon>Dikarya</taxon>
        <taxon>Ascomycota</taxon>
        <taxon>Pezizomycotina</taxon>
        <taxon>Eurotiomycetes</taxon>
        <taxon>Chaetothyriomycetidae</taxon>
        <taxon>Chaetothyriales</taxon>
        <taxon>Herpotrichiellaceae</taxon>
        <taxon>Exophiala</taxon>
    </lineage>
</organism>
<dbReference type="Proteomes" id="UP000053328">
    <property type="component" value="Unassembled WGS sequence"/>
</dbReference>